<keyword evidence="2" id="KW-1185">Reference proteome</keyword>
<comment type="caution">
    <text evidence="1">The sequence shown here is derived from an EMBL/GenBank/DDBJ whole genome shotgun (WGS) entry which is preliminary data.</text>
</comment>
<dbReference type="EMBL" id="JAUSQM010000001">
    <property type="protein sequence ID" value="MDP9823982.1"/>
    <property type="molecule type" value="Genomic_DNA"/>
</dbReference>
<evidence type="ECO:0000313" key="2">
    <source>
        <dbReference type="Proteomes" id="UP001240447"/>
    </source>
</evidence>
<protein>
    <recommendedName>
        <fullName evidence="3">Peptide chain release factor 1</fullName>
    </recommendedName>
</protein>
<dbReference type="RefSeq" id="WP_068117966.1">
    <property type="nucleotide sequence ID" value="NZ_CCXJ01000113.1"/>
</dbReference>
<dbReference type="InterPro" id="IPR040701">
    <property type="entry name" value="Bact_RF_family2"/>
</dbReference>
<gene>
    <name evidence="1" type="ORF">J2S59_003791</name>
</gene>
<proteinExistence type="predicted"/>
<evidence type="ECO:0000313" key="1">
    <source>
        <dbReference type="EMBL" id="MDP9823982.1"/>
    </source>
</evidence>
<evidence type="ECO:0008006" key="3">
    <source>
        <dbReference type="Google" id="ProtNLM"/>
    </source>
</evidence>
<name>A0ABT9NUN3_9ACTN</name>
<sequence>MSDFKDILQAAGPFATVLVDVSTETETGEHERQLRVRECVDALQEQGAPEGVRDAVAQALADPTEGPSPRSRYVVVGADGSVLCDEVHAMRTQGQATWAPLPDLFPVLAAAADATSLVLVSVEHTGGSVTTYDSRTLDLTDVEQFDGEEQYAQKVRSGALAHRRMQQTSEDVWRDNARELADLALSQVRAGRRLVVVAGSPESRGEVVSALESAAEVIELDRAGESSTDGGEEALLTELQTVAEQHLEERRQQLVATVQERRGQGQAIADDVPTVLDCLVRGQVETLLLDPDALREHDVDPGQHPGLPLPALDGPVRTDLLLVAAAVSTDAAVRALPHDVDGPVAALLRWDQSA</sequence>
<organism evidence="1 2">
    <name type="scientific">Nocardioides massiliensis</name>
    <dbReference type="NCBI Taxonomy" id="1325935"/>
    <lineage>
        <taxon>Bacteria</taxon>
        <taxon>Bacillati</taxon>
        <taxon>Actinomycetota</taxon>
        <taxon>Actinomycetes</taxon>
        <taxon>Propionibacteriales</taxon>
        <taxon>Nocardioidaceae</taxon>
        <taxon>Nocardioides</taxon>
    </lineage>
</organism>
<reference evidence="1 2" key="1">
    <citation type="submission" date="2023-07" db="EMBL/GenBank/DDBJ databases">
        <title>Sequencing the genomes of 1000 actinobacteria strains.</title>
        <authorList>
            <person name="Klenk H.-P."/>
        </authorList>
    </citation>
    <scope>NUCLEOTIDE SEQUENCE [LARGE SCALE GENOMIC DNA]</scope>
    <source>
        <strain evidence="1 2">GD13</strain>
    </source>
</reference>
<dbReference type="Proteomes" id="UP001240447">
    <property type="component" value="Unassembled WGS sequence"/>
</dbReference>
<accession>A0ABT9NUN3</accession>
<dbReference type="Pfam" id="PF18844">
    <property type="entry name" value="baeRF_family2"/>
    <property type="match status" value="1"/>
</dbReference>